<dbReference type="InterPro" id="IPR050362">
    <property type="entry name" value="Cation-dep_OMT"/>
</dbReference>
<comment type="caution">
    <text evidence="4">The sequence shown here is derived from an EMBL/GenBank/DDBJ whole genome shotgun (WGS) entry which is preliminary data.</text>
</comment>
<dbReference type="Proteomes" id="UP000321721">
    <property type="component" value="Unassembled WGS sequence"/>
</dbReference>
<name>A0A5C6RU58_9FLAO</name>
<dbReference type="GO" id="GO:0032259">
    <property type="term" value="P:methylation"/>
    <property type="evidence" value="ECO:0007669"/>
    <property type="project" value="UniProtKB-KW"/>
</dbReference>
<evidence type="ECO:0000313" key="5">
    <source>
        <dbReference type="Proteomes" id="UP000321721"/>
    </source>
</evidence>
<evidence type="ECO:0000256" key="2">
    <source>
        <dbReference type="ARBA" id="ARBA00022679"/>
    </source>
</evidence>
<dbReference type="Gene3D" id="3.40.50.150">
    <property type="entry name" value="Vaccinia Virus protein VP39"/>
    <property type="match status" value="1"/>
</dbReference>
<dbReference type="Pfam" id="PF01596">
    <property type="entry name" value="Methyltransf_3"/>
    <property type="match status" value="1"/>
</dbReference>
<dbReference type="InterPro" id="IPR029063">
    <property type="entry name" value="SAM-dependent_MTases_sf"/>
</dbReference>
<dbReference type="EMBL" id="VOOS01000003">
    <property type="protein sequence ID" value="TXB65190.1"/>
    <property type="molecule type" value="Genomic_DNA"/>
</dbReference>
<reference evidence="4 5" key="1">
    <citation type="submission" date="2019-08" db="EMBL/GenBank/DDBJ databases">
        <title>Genome of Vicingus serpentipes NCIMB 15042.</title>
        <authorList>
            <person name="Bowman J.P."/>
        </authorList>
    </citation>
    <scope>NUCLEOTIDE SEQUENCE [LARGE SCALE GENOMIC DNA]</scope>
    <source>
        <strain evidence="4 5">NCIMB 15042</strain>
    </source>
</reference>
<keyword evidence="2 4" id="KW-0808">Transferase</keyword>
<dbReference type="PROSITE" id="PS51682">
    <property type="entry name" value="SAM_OMT_I"/>
    <property type="match status" value="1"/>
</dbReference>
<evidence type="ECO:0000256" key="1">
    <source>
        <dbReference type="ARBA" id="ARBA00022603"/>
    </source>
</evidence>
<dbReference type="PANTHER" id="PTHR10509">
    <property type="entry name" value="O-METHYLTRANSFERASE-RELATED"/>
    <property type="match status" value="1"/>
</dbReference>
<dbReference type="OrthoDB" id="9799672at2"/>
<keyword evidence="1 4" id="KW-0489">Methyltransferase</keyword>
<evidence type="ECO:0000256" key="3">
    <source>
        <dbReference type="ARBA" id="ARBA00022691"/>
    </source>
</evidence>
<dbReference type="RefSeq" id="WP_147100009.1">
    <property type="nucleotide sequence ID" value="NZ_VOOS01000003.1"/>
</dbReference>
<dbReference type="PANTHER" id="PTHR10509:SF14">
    <property type="entry name" value="CAFFEOYL-COA O-METHYLTRANSFERASE 3-RELATED"/>
    <property type="match status" value="1"/>
</dbReference>
<dbReference type="AlphaFoldDB" id="A0A5C6RU58"/>
<gene>
    <name evidence="4" type="ORF">FRY74_07130</name>
</gene>
<dbReference type="GO" id="GO:0008757">
    <property type="term" value="F:S-adenosylmethionine-dependent methyltransferase activity"/>
    <property type="evidence" value="ECO:0007669"/>
    <property type="project" value="TreeGrafter"/>
</dbReference>
<evidence type="ECO:0000313" key="4">
    <source>
        <dbReference type="EMBL" id="TXB65190.1"/>
    </source>
</evidence>
<dbReference type="GO" id="GO:0008171">
    <property type="term" value="F:O-methyltransferase activity"/>
    <property type="evidence" value="ECO:0007669"/>
    <property type="project" value="InterPro"/>
</dbReference>
<keyword evidence="3" id="KW-0949">S-adenosyl-L-methionine</keyword>
<protein>
    <submittedName>
        <fullName evidence="4">Methyltransferase</fullName>
    </submittedName>
</protein>
<proteinExistence type="predicted"/>
<dbReference type="InterPro" id="IPR002935">
    <property type="entry name" value="SAM_O-MeTrfase"/>
</dbReference>
<keyword evidence="5" id="KW-1185">Reference proteome</keyword>
<dbReference type="SUPFAM" id="SSF53335">
    <property type="entry name" value="S-adenosyl-L-methionine-dependent methyltransferases"/>
    <property type="match status" value="1"/>
</dbReference>
<sequence length="213" mass="24344">MNFLPEEIEIYTTKHSEKESAILQELNHETWEKILNPRMLSGHIQGRILSMLSHMINPTNILEIGTFTAYSTLCFAEGLAENGHIDTIDINEELQPIVSKYITKSGLTEKISCHIGNAIEIIPSLNKKYDLVFIDADKSNYLNYYNLVFEKINKGGYIIADNVLWNGKVTEPLNENDIDTKAILDFNKKIQDDCRVQNVLFPVRDGLMVIRKL</sequence>
<accession>A0A5C6RU58</accession>
<organism evidence="4 5">
    <name type="scientific">Vicingus serpentipes</name>
    <dbReference type="NCBI Taxonomy" id="1926625"/>
    <lineage>
        <taxon>Bacteria</taxon>
        <taxon>Pseudomonadati</taxon>
        <taxon>Bacteroidota</taxon>
        <taxon>Flavobacteriia</taxon>
        <taxon>Flavobacteriales</taxon>
        <taxon>Vicingaceae</taxon>
        <taxon>Vicingus</taxon>
    </lineage>
</organism>